<protein>
    <recommendedName>
        <fullName evidence="4 5">Large ribosomal subunit protein bL28</fullName>
    </recommendedName>
</protein>
<dbReference type="Pfam" id="PF00830">
    <property type="entry name" value="Ribosomal_L28"/>
    <property type="match status" value="1"/>
</dbReference>
<proteinExistence type="inferred from homology"/>
<evidence type="ECO:0000256" key="4">
    <source>
        <dbReference type="ARBA" id="ARBA00035174"/>
    </source>
</evidence>
<evidence type="ECO:0000256" key="1">
    <source>
        <dbReference type="ARBA" id="ARBA00008760"/>
    </source>
</evidence>
<dbReference type="GO" id="GO:0005840">
    <property type="term" value="C:ribosome"/>
    <property type="evidence" value="ECO:0007669"/>
    <property type="project" value="UniProtKB-KW"/>
</dbReference>
<dbReference type="InterPro" id="IPR037147">
    <property type="entry name" value="Ribosomal_bL28_sf"/>
</dbReference>
<keyword evidence="2 5" id="KW-0689">Ribosomal protein</keyword>
<dbReference type="EMBL" id="VRYY01000767">
    <property type="protein sequence ID" value="MBG3878899.1"/>
    <property type="molecule type" value="Genomic_DNA"/>
</dbReference>
<dbReference type="PANTHER" id="PTHR39080:SF1">
    <property type="entry name" value="LARGE RIBOSOMAL SUBUNIT PROTEIN BL28A"/>
    <property type="match status" value="1"/>
</dbReference>
<sequence>MSKQCDVCGKKAQVGHHVSHSNIKTKRRFEPNLQSVRHQYPNGEVKTLSVCTRCLRSGAVVKPAVRKVA</sequence>
<name>A0ABS0J939_9BACT</name>
<dbReference type="NCBIfam" id="TIGR00009">
    <property type="entry name" value="L28"/>
    <property type="match status" value="1"/>
</dbReference>
<evidence type="ECO:0000256" key="5">
    <source>
        <dbReference type="HAMAP-Rule" id="MF_00373"/>
    </source>
</evidence>
<keyword evidence="3 5" id="KW-0687">Ribonucleoprotein</keyword>
<dbReference type="InterPro" id="IPR050096">
    <property type="entry name" value="Bacterial_rp_bL28"/>
</dbReference>
<dbReference type="Gene3D" id="2.30.170.40">
    <property type="entry name" value="Ribosomal protein L28/L24"/>
    <property type="match status" value="1"/>
</dbReference>
<comment type="similarity">
    <text evidence="1 5">Belongs to the bacterial ribosomal protein bL28 family.</text>
</comment>
<gene>
    <name evidence="5 6" type="primary">rpmB</name>
    <name evidence="6" type="ORF">FVW20_18335</name>
</gene>
<dbReference type="SUPFAM" id="SSF143800">
    <property type="entry name" value="L28p-like"/>
    <property type="match status" value="1"/>
</dbReference>
<evidence type="ECO:0000313" key="6">
    <source>
        <dbReference type="EMBL" id="MBG3878899.1"/>
    </source>
</evidence>
<evidence type="ECO:0000313" key="7">
    <source>
        <dbReference type="Proteomes" id="UP001194469"/>
    </source>
</evidence>
<comment type="caution">
    <text evidence="6">The sequence shown here is derived from an EMBL/GenBank/DDBJ whole genome shotgun (WGS) entry which is preliminary data.</text>
</comment>
<evidence type="ECO:0000256" key="2">
    <source>
        <dbReference type="ARBA" id="ARBA00022980"/>
    </source>
</evidence>
<organism evidence="6 7">
    <name type="scientific">Nitratidesulfovibrio oxamicus</name>
    <dbReference type="NCBI Taxonomy" id="32016"/>
    <lineage>
        <taxon>Bacteria</taxon>
        <taxon>Pseudomonadati</taxon>
        <taxon>Thermodesulfobacteriota</taxon>
        <taxon>Desulfovibrionia</taxon>
        <taxon>Desulfovibrionales</taxon>
        <taxon>Desulfovibrionaceae</taxon>
        <taxon>Nitratidesulfovibrio</taxon>
    </lineage>
</organism>
<dbReference type="HAMAP" id="MF_00373">
    <property type="entry name" value="Ribosomal_bL28"/>
    <property type="match status" value="1"/>
</dbReference>
<dbReference type="InterPro" id="IPR026569">
    <property type="entry name" value="Ribosomal_bL28"/>
</dbReference>
<keyword evidence="7" id="KW-1185">Reference proteome</keyword>
<accession>A0ABS0J939</accession>
<evidence type="ECO:0000256" key="3">
    <source>
        <dbReference type="ARBA" id="ARBA00023274"/>
    </source>
</evidence>
<dbReference type="Proteomes" id="UP001194469">
    <property type="component" value="Unassembled WGS sequence"/>
</dbReference>
<dbReference type="PANTHER" id="PTHR39080">
    <property type="entry name" value="50S RIBOSOMAL PROTEIN L28"/>
    <property type="match status" value="1"/>
</dbReference>
<dbReference type="InterPro" id="IPR001383">
    <property type="entry name" value="Ribosomal_bL28_bact-type"/>
</dbReference>
<dbReference type="RefSeq" id="WP_015946721.1">
    <property type="nucleotide sequence ID" value="NZ_VRYY01000767.1"/>
</dbReference>
<dbReference type="InterPro" id="IPR034704">
    <property type="entry name" value="Ribosomal_bL28/bL31-like_sf"/>
</dbReference>
<reference evidence="6 7" key="1">
    <citation type="submission" date="2019-08" db="EMBL/GenBank/DDBJ databases">
        <authorList>
            <person name="Luo N."/>
        </authorList>
    </citation>
    <scope>NUCLEOTIDE SEQUENCE [LARGE SCALE GENOMIC DNA]</scope>
    <source>
        <strain evidence="6 7">NCIMB 9442</strain>
    </source>
</reference>